<keyword evidence="7" id="KW-1185">Reference proteome</keyword>
<dbReference type="InterPro" id="IPR016287">
    <property type="entry name" value="Beta_agarase"/>
</dbReference>
<evidence type="ECO:0000256" key="4">
    <source>
        <dbReference type="ARBA" id="ARBA00023295"/>
    </source>
</evidence>
<dbReference type="GO" id="GO:0033916">
    <property type="term" value="F:beta-agarase activity"/>
    <property type="evidence" value="ECO:0007669"/>
    <property type="project" value="InterPro"/>
</dbReference>
<gene>
    <name evidence="6" type="ORF">JCM21142_31352</name>
</gene>
<name>W7YE19_9BACT</name>
<evidence type="ECO:0000259" key="5">
    <source>
        <dbReference type="PROSITE" id="PS51762"/>
    </source>
</evidence>
<dbReference type="Proteomes" id="UP000019402">
    <property type="component" value="Unassembled WGS sequence"/>
</dbReference>
<dbReference type="RefSeq" id="WP_081736108.1">
    <property type="nucleotide sequence ID" value="NZ_BAMD01000012.1"/>
</dbReference>
<dbReference type="InterPro" id="IPR050546">
    <property type="entry name" value="Glycosyl_Hydrlase_16"/>
</dbReference>
<dbReference type="PANTHER" id="PTHR10963">
    <property type="entry name" value="GLYCOSYL HYDROLASE-RELATED"/>
    <property type="match status" value="1"/>
</dbReference>
<accession>W7YE19</accession>
<evidence type="ECO:0000256" key="2">
    <source>
        <dbReference type="ARBA" id="ARBA00022729"/>
    </source>
</evidence>
<feature type="domain" description="GH16" evidence="5">
    <location>
        <begin position="4"/>
        <end position="264"/>
    </location>
</feature>
<dbReference type="Pfam" id="PF00722">
    <property type="entry name" value="Glyco_hydro_16"/>
    <property type="match status" value="2"/>
</dbReference>
<dbReference type="OrthoDB" id="9809583at2"/>
<keyword evidence="2" id="KW-0732">Signal</keyword>
<dbReference type="eggNOG" id="COG2273">
    <property type="taxonomic scope" value="Bacteria"/>
</dbReference>
<protein>
    <submittedName>
        <fullName evidence="6">Extracellular agarase</fullName>
    </submittedName>
</protein>
<dbReference type="SUPFAM" id="SSF49899">
    <property type="entry name" value="Concanavalin A-like lectins/glucanases"/>
    <property type="match status" value="2"/>
</dbReference>
<comment type="caution">
    <text evidence="6">The sequence shown here is derived from an EMBL/GenBank/DDBJ whole genome shotgun (WGS) entry which is preliminary data.</text>
</comment>
<dbReference type="CDD" id="cd02178">
    <property type="entry name" value="GH16_beta_agarase"/>
    <property type="match status" value="1"/>
</dbReference>
<reference evidence="6 7" key="1">
    <citation type="journal article" date="2014" name="Genome Announc.">
        <title>Draft Genome Sequence of Cytophaga fermentans JCM 21142T, a Facultative Anaerobe Isolated from Marine Mud.</title>
        <authorList>
            <person name="Starns D."/>
            <person name="Oshima K."/>
            <person name="Suda W."/>
            <person name="Iino T."/>
            <person name="Yuki M."/>
            <person name="Inoue J."/>
            <person name="Kitamura K."/>
            <person name="Iida T."/>
            <person name="Darby A."/>
            <person name="Hattori M."/>
            <person name="Ohkuma M."/>
        </authorList>
    </citation>
    <scope>NUCLEOTIDE SEQUENCE [LARGE SCALE GENOMIC DNA]</scope>
    <source>
        <strain evidence="6 7">JCM 21142</strain>
    </source>
</reference>
<evidence type="ECO:0000313" key="7">
    <source>
        <dbReference type="Proteomes" id="UP000019402"/>
    </source>
</evidence>
<evidence type="ECO:0000256" key="3">
    <source>
        <dbReference type="ARBA" id="ARBA00022801"/>
    </source>
</evidence>
<evidence type="ECO:0000313" key="6">
    <source>
        <dbReference type="EMBL" id="GAF02711.1"/>
    </source>
</evidence>
<evidence type="ECO:0000256" key="1">
    <source>
        <dbReference type="ARBA" id="ARBA00006865"/>
    </source>
</evidence>
<dbReference type="PANTHER" id="PTHR10963:SF55">
    <property type="entry name" value="GLYCOSIDE HYDROLASE FAMILY 16 PROTEIN"/>
    <property type="match status" value="1"/>
</dbReference>
<keyword evidence="3" id="KW-0378">Hydrolase</keyword>
<dbReference type="InterPro" id="IPR013320">
    <property type="entry name" value="ConA-like_dom_sf"/>
</dbReference>
<proteinExistence type="inferred from homology"/>
<dbReference type="Gene3D" id="2.60.120.200">
    <property type="match status" value="2"/>
</dbReference>
<dbReference type="GO" id="GO:0005975">
    <property type="term" value="P:carbohydrate metabolic process"/>
    <property type="evidence" value="ECO:0007669"/>
    <property type="project" value="InterPro"/>
</dbReference>
<comment type="similarity">
    <text evidence="1">Belongs to the glycosyl hydrolase 16 family.</text>
</comment>
<dbReference type="PROSITE" id="PS51762">
    <property type="entry name" value="GH16_2"/>
    <property type="match status" value="2"/>
</dbReference>
<keyword evidence="4" id="KW-0326">Glycosidase</keyword>
<dbReference type="EMBL" id="BAMD01000012">
    <property type="protein sequence ID" value="GAF02711.1"/>
    <property type="molecule type" value="Genomic_DNA"/>
</dbReference>
<sequence>MPEVDNKLPPAPLGFKWVKNKKFSDEFNGTELDTNIWHQRSPFWKHGRPPATFRDYSVSVKDGYMQIKNSVLTGDNKYNIAGGAVASKAMDAHYGYYECRMKASSISMSSTFWLKNLPQKEGCTHNRQELDIVEVVGKRKTGHDFNHILHANSHYLYFDCDGEKQSKSVGGNCPITPAANEAFHTYGCWWKDANTLLFYVDGEYRFTIHPSTQFNNKPFSRPMYMHMVTETYNWESPPTPEELNNDKINTTYYDWVRAYKLVPITKTNSEGLTKPKKFYKDSVDFSNAPKRINHKYPLSDQKNKKKWKMLKDYSDEFNDDTLDISKWYPNNPGWKGRAPTYFHGSNVSLEGGELIMQINQHGDETLPEGYTHSAGFIKSKKKILYGYIEARLKPNNSPWVTGFWMTNVSKDWWTEIDICENCPGVADNRHDLNSNLHVFRAPKDKGDVKEHFSRNAKYYIPFELQDDYHTWGLEWNKDYIRFYLDGVLFREAPNTHWHQPLEINLNNESNKWFGALPDDNRLDELYKVDYVRVWQQKQ</sequence>
<feature type="domain" description="GH16" evidence="5">
    <location>
        <begin position="283"/>
        <end position="538"/>
    </location>
</feature>
<organism evidence="6 7">
    <name type="scientific">Saccharicrinis fermentans DSM 9555 = JCM 21142</name>
    <dbReference type="NCBI Taxonomy" id="869213"/>
    <lineage>
        <taxon>Bacteria</taxon>
        <taxon>Pseudomonadati</taxon>
        <taxon>Bacteroidota</taxon>
        <taxon>Bacteroidia</taxon>
        <taxon>Marinilabiliales</taxon>
        <taxon>Marinilabiliaceae</taxon>
        <taxon>Saccharicrinis</taxon>
    </lineage>
</organism>
<dbReference type="STRING" id="869213.GCA_000517085_01806"/>
<dbReference type="InterPro" id="IPR000757">
    <property type="entry name" value="Beta-glucanase-like"/>
</dbReference>
<dbReference type="AlphaFoldDB" id="W7YE19"/>